<dbReference type="Gene3D" id="1.10.10.60">
    <property type="entry name" value="Homeodomain-like"/>
    <property type="match status" value="1"/>
</dbReference>
<name>A0A9D1N3E1_9FIRM</name>
<evidence type="ECO:0000256" key="2">
    <source>
        <dbReference type="ARBA" id="ARBA00023163"/>
    </source>
</evidence>
<dbReference type="Proteomes" id="UP000824128">
    <property type="component" value="Unassembled WGS sequence"/>
</dbReference>
<reference evidence="4" key="2">
    <citation type="journal article" date="2021" name="PeerJ">
        <title>Extensive microbial diversity within the chicken gut microbiome revealed by metagenomics and culture.</title>
        <authorList>
            <person name="Gilroy R."/>
            <person name="Ravi A."/>
            <person name="Getino M."/>
            <person name="Pursley I."/>
            <person name="Horton D.L."/>
            <person name="Alikhan N.F."/>
            <person name="Baker D."/>
            <person name="Gharbi K."/>
            <person name="Hall N."/>
            <person name="Watson M."/>
            <person name="Adriaenssens E.M."/>
            <person name="Foster-Nyarko E."/>
            <person name="Jarju S."/>
            <person name="Secka A."/>
            <person name="Antonio M."/>
            <person name="Oren A."/>
            <person name="Chaudhuri R.R."/>
            <person name="La Ragione R."/>
            <person name="Hildebrand F."/>
            <person name="Pallen M.J."/>
        </authorList>
    </citation>
    <scope>NUCLEOTIDE SEQUENCE</scope>
    <source>
        <strain evidence="4">ChiGjej2B2-16831</strain>
    </source>
</reference>
<dbReference type="PANTHER" id="PTHR47893">
    <property type="entry name" value="REGULATORY PROTEIN PCHR"/>
    <property type="match status" value="1"/>
</dbReference>
<evidence type="ECO:0000313" key="5">
    <source>
        <dbReference type="Proteomes" id="UP000824128"/>
    </source>
</evidence>
<protein>
    <submittedName>
        <fullName evidence="4">Helix-turn-helix transcriptional regulator</fullName>
    </submittedName>
</protein>
<keyword evidence="2" id="KW-0804">Transcription</keyword>
<evidence type="ECO:0000256" key="1">
    <source>
        <dbReference type="ARBA" id="ARBA00023015"/>
    </source>
</evidence>
<reference evidence="4" key="1">
    <citation type="submission" date="2020-10" db="EMBL/GenBank/DDBJ databases">
        <authorList>
            <person name="Gilroy R."/>
        </authorList>
    </citation>
    <scope>NUCLEOTIDE SEQUENCE</scope>
    <source>
        <strain evidence="4">ChiGjej2B2-16831</strain>
    </source>
</reference>
<dbReference type="PROSITE" id="PS01124">
    <property type="entry name" value="HTH_ARAC_FAMILY_2"/>
    <property type="match status" value="1"/>
</dbReference>
<evidence type="ECO:0000313" key="4">
    <source>
        <dbReference type="EMBL" id="HIU94498.1"/>
    </source>
</evidence>
<dbReference type="AlphaFoldDB" id="A0A9D1N3E1"/>
<dbReference type="SUPFAM" id="SSF46689">
    <property type="entry name" value="Homeodomain-like"/>
    <property type="match status" value="1"/>
</dbReference>
<proteinExistence type="predicted"/>
<organism evidence="4 5">
    <name type="scientific">Candidatus Aphodomorpha intestinavium</name>
    <dbReference type="NCBI Taxonomy" id="2840672"/>
    <lineage>
        <taxon>Bacteria</taxon>
        <taxon>Bacillati</taxon>
        <taxon>Bacillota</taxon>
        <taxon>Clostridia</taxon>
        <taxon>Eubacteriales</taxon>
        <taxon>Candidatus Aphodomorpha</taxon>
    </lineage>
</organism>
<dbReference type="GO" id="GO:0043565">
    <property type="term" value="F:sequence-specific DNA binding"/>
    <property type="evidence" value="ECO:0007669"/>
    <property type="project" value="InterPro"/>
</dbReference>
<dbReference type="InterPro" id="IPR009057">
    <property type="entry name" value="Homeodomain-like_sf"/>
</dbReference>
<keyword evidence="1" id="KW-0805">Transcription regulation</keyword>
<feature type="domain" description="HTH araC/xylS-type" evidence="3">
    <location>
        <begin position="218"/>
        <end position="278"/>
    </location>
</feature>
<evidence type="ECO:0000259" key="3">
    <source>
        <dbReference type="PROSITE" id="PS01124"/>
    </source>
</evidence>
<dbReference type="InterPro" id="IPR053142">
    <property type="entry name" value="PchR_regulatory_protein"/>
</dbReference>
<accession>A0A9D1N3E1</accession>
<dbReference type="GO" id="GO:0003700">
    <property type="term" value="F:DNA-binding transcription factor activity"/>
    <property type="evidence" value="ECO:0007669"/>
    <property type="project" value="InterPro"/>
</dbReference>
<dbReference type="PANTHER" id="PTHR47893:SF1">
    <property type="entry name" value="REGULATORY PROTEIN PCHR"/>
    <property type="match status" value="1"/>
</dbReference>
<sequence length="278" mass="29234">MTAPAERDALLERLAGLPAGFTLRRIPARADEAPPALETDGRGELELHALLPGVTLAYWAVLGGTVRLAGARRPALIAACCRRGSLRCAPDGGLPALDAGTIAICGQPDCPRTLTLPDGVCEGLALRFDCPSLAAQPPALLDGAHVSPAALAARFCGGPPAVFPAGSPALPPLMTLFDLPEALRPAYGRLRALETLLCLHRLLQDGAQQAAQRPAAMEAVHAYLMEHLDQRIPIDALARRFLMNPTTLKAAFKAAYGASLAAHIRAHRMERAAALLRG</sequence>
<dbReference type="InterPro" id="IPR018060">
    <property type="entry name" value="HTH_AraC"/>
</dbReference>
<gene>
    <name evidence="4" type="ORF">IAD24_04990</name>
</gene>
<dbReference type="EMBL" id="DVNZ01000156">
    <property type="protein sequence ID" value="HIU94498.1"/>
    <property type="molecule type" value="Genomic_DNA"/>
</dbReference>
<feature type="non-terminal residue" evidence="4">
    <location>
        <position position="278"/>
    </location>
</feature>
<comment type="caution">
    <text evidence="4">The sequence shown here is derived from an EMBL/GenBank/DDBJ whole genome shotgun (WGS) entry which is preliminary data.</text>
</comment>